<evidence type="ECO:0000256" key="12">
    <source>
        <dbReference type="ARBA" id="ARBA00044891"/>
    </source>
</evidence>
<feature type="region of interest" description="Disordered" evidence="25">
    <location>
        <begin position="408"/>
        <end position="436"/>
    </location>
</feature>
<comment type="catalytic activity">
    <reaction evidence="18">
        <text>L-histidyl-L-alpha-amino acid(out) = L-histidyl-L-alpha-amino acid(in)</text>
        <dbReference type="Rhea" id="RHEA:79379"/>
        <dbReference type="ChEBI" id="CHEBI:229964"/>
    </reaction>
</comment>
<evidence type="ECO:0000256" key="9">
    <source>
        <dbReference type="ARBA" id="ARBA00044878"/>
    </source>
</evidence>
<dbReference type="Gene3D" id="1.20.1250.20">
    <property type="entry name" value="MFS general substrate transporter like domains"/>
    <property type="match status" value="2"/>
</dbReference>
<keyword evidence="7" id="KW-0458">Lysosome</keyword>
<feature type="transmembrane region" description="Helical" evidence="26">
    <location>
        <begin position="345"/>
        <end position="363"/>
    </location>
</feature>
<comment type="catalytic activity">
    <reaction evidence="15">
        <text>L-arginyl-L-alpha-amino acid(out) = L-arginyl-L-alpha-amino acid(in)</text>
        <dbReference type="Rhea" id="RHEA:79371"/>
        <dbReference type="ChEBI" id="CHEBI:84315"/>
    </reaction>
</comment>
<dbReference type="OrthoDB" id="9794076at2"/>
<feature type="transmembrane region" description="Helical" evidence="26">
    <location>
        <begin position="218"/>
        <end position="238"/>
    </location>
</feature>
<reference evidence="29" key="1">
    <citation type="submission" date="2017-01" db="EMBL/GenBank/DDBJ databases">
        <authorList>
            <person name="Varghese N."/>
            <person name="Submissions S."/>
        </authorList>
    </citation>
    <scope>NUCLEOTIDE SEQUENCE [LARGE SCALE GENOMIC DNA]</scope>
    <source>
        <strain evidence="29">DSM 18714</strain>
    </source>
</reference>
<evidence type="ECO:0000259" key="27">
    <source>
        <dbReference type="PROSITE" id="PS50850"/>
    </source>
</evidence>
<dbReference type="AlphaFoldDB" id="A0A1N7JXD1"/>
<evidence type="ECO:0000256" key="5">
    <source>
        <dbReference type="ARBA" id="ARBA00022989"/>
    </source>
</evidence>
<feature type="transmembrane region" description="Helical" evidence="26">
    <location>
        <begin position="375"/>
        <end position="396"/>
    </location>
</feature>
<evidence type="ECO:0000256" key="22">
    <source>
        <dbReference type="ARBA" id="ARBA00045018"/>
    </source>
</evidence>
<keyword evidence="5 26" id="KW-1133">Transmembrane helix</keyword>
<proteinExistence type="inferred from homology"/>
<evidence type="ECO:0000256" key="19">
    <source>
        <dbReference type="ARBA" id="ARBA00044919"/>
    </source>
</evidence>
<gene>
    <name evidence="28" type="ORF">SAMN05421795_101420</name>
</gene>
<evidence type="ECO:0000256" key="13">
    <source>
        <dbReference type="ARBA" id="ARBA00044893"/>
    </source>
</evidence>
<evidence type="ECO:0000256" key="26">
    <source>
        <dbReference type="SAM" id="Phobius"/>
    </source>
</evidence>
<dbReference type="InterPro" id="IPR011701">
    <property type="entry name" value="MFS"/>
</dbReference>
<dbReference type="InterPro" id="IPR020846">
    <property type="entry name" value="MFS_dom"/>
</dbReference>
<evidence type="ECO:0000256" key="11">
    <source>
        <dbReference type="ARBA" id="ARBA00044884"/>
    </source>
</evidence>
<dbReference type="Pfam" id="PF07690">
    <property type="entry name" value="MFS_1"/>
    <property type="match status" value="1"/>
</dbReference>
<dbReference type="PROSITE" id="PS50850">
    <property type="entry name" value="MFS"/>
    <property type="match status" value="1"/>
</dbReference>
<evidence type="ECO:0000313" key="28">
    <source>
        <dbReference type="EMBL" id="SIS53988.1"/>
    </source>
</evidence>
<comment type="catalytic activity">
    <reaction evidence="17">
        <text>L-arginyl-glycine(out) = L-arginyl-glycine(in)</text>
        <dbReference type="Rhea" id="RHEA:79391"/>
        <dbReference type="ChEBI" id="CHEBI:229955"/>
    </reaction>
</comment>
<dbReference type="InterPro" id="IPR052187">
    <property type="entry name" value="MFSD1"/>
</dbReference>
<comment type="catalytic activity">
    <reaction evidence="13">
        <text>L-alpha-aminoacyl-L-lysine(out) = L-alpha-aminoacyl-L-lysine(in)</text>
        <dbReference type="Rhea" id="RHEA:79383"/>
        <dbReference type="ChEBI" id="CHEBI:229966"/>
    </reaction>
</comment>
<evidence type="ECO:0000256" key="16">
    <source>
        <dbReference type="ARBA" id="ARBA00044900"/>
    </source>
</evidence>
<comment type="catalytic activity">
    <reaction evidence="16">
        <text>L-lysyl-L-lysine(out) = L-lysyl-L-lysine(in)</text>
        <dbReference type="Rhea" id="RHEA:79403"/>
        <dbReference type="ChEBI" id="CHEBI:229956"/>
    </reaction>
</comment>
<evidence type="ECO:0000256" key="15">
    <source>
        <dbReference type="ARBA" id="ARBA00044899"/>
    </source>
</evidence>
<feature type="transmembrane region" description="Helical" evidence="26">
    <location>
        <begin position="285"/>
        <end position="306"/>
    </location>
</feature>
<comment type="subcellular location">
    <subcellularLocation>
        <location evidence="1">Lysosome membrane</location>
        <topology evidence="1">Multi-pass membrane protein</topology>
    </subcellularLocation>
</comment>
<dbReference type="RefSeq" id="WP_076363247.1">
    <property type="nucleotide sequence ID" value="NZ_FTOM01000001.1"/>
</dbReference>
<feature type="transmembrane region" description="Helical" evidence="26">
    <location>
        <begin position="49"/>
        <end position="70"/>
    </location>
</feature>
<dbReference type="SUPFAM" id="SSF103473">
    <property type="entry name" value="MFS general substrate transporter"/>
    <property type="match status" value="1"/>
</dbReference>
<dbReference type="PANTHER" id="PTHR23512">
    <property type="entry name" value="MAJOR FACILITATOR SUPERFAMILY DOMAIN-CONTAINING PROTEIN 1"/>
    <property type="match status" value="1"/>
</dbReference>
<evidence type="ECO:0000256" key="24">
    <source>
        <dbReference type="ARBA" id="ARBA00046376"/>
    </source>
</evidence>
<evidence type="ECO:0000256" key="3">
    <source>
        <dbReference type="ARBA" id="ARBA00022448"/>
    </source>
</evidence>
<evidence type="ECO:0000256" key="17">
    <source>
        <dbReference type="ARBA" id="ARBA00044903"/>
    </source>
</evidence>
<evidence type="ECO:0000256" key="10">
    <source>
        <dbReference type="ARBA" id="ARBA00044881"/>
    </source>
</evidence>
<dbReference type="EMBL" id="FTOM01000001">
    <property type="protein sequence ID" value="SIS53988.1"/>
    <property type="molecule type" value="Genomic_DNA"/>
</dbReference>
<comment type="catalytic activity">
    <reaction evidence="19">
        <text>L-alanyl-L-lysine(out) = L-alanyl-L-lysine(in)</text>
        <dbReference type="Rhea" id="RHEA:79415"/>
        <dbReference type="ChEBI" id="CHEBI:192470"/>
    </reaction>
</comment>
<protein>
    <recommendedName>
        <fullName evidence="21">Lysosomal dipeptide transporter MFSD1</fullName>
    </recommendedName>
    <alternativeName>
        <fullName evidence="22">Major facilitator superfamily domain-containing protein 1</fullName>
    </alternativeName>
</protein>
<comment type="catalytic activity">
    <reaction evidence="14">
        <text>L-aspartyl-L-lysine(out) = L-aspartyl-L-lysine(in)</text>
        <dbReference type="Rhea" id="RHEA:79411"/>
        <dbReference type="ChEBI" id="CHEBI:229953"/>
    </reaction>
</comment>
<keyword evidence="3" id="KW-0813">Transport</keyword>
<comment type="catalytic activity">
    <reaction evidence="9">
        <text>L-histidyl-glycine(out) = L-histidyl-glycine(in)</text>
        <dbReference type="Rhea" id="RHEA:79395"/>
        <dbReference type="ChEBI" id="CHEBI:229957"/>
    </reaction>
</comment>
<comment type="catalytic activity">
    <reaction evidence="10">
        <text>L-alpha-aminoacyl-L-arginine(out) = L-alpha-aminoacyl-L-arginine(in)</text>
        <dbReference type="Rhea" id="RHEA:79367"/>
        <dbReference type="ChEBI" id="CHEBI:229968"/>
    </reaction>
</comment>
<evidence type="ECO:0000256" key="25">
    <source>
        <dbReference type="SAM" id="MobiDB-lite"/>
    </source>
</evidence>
<evidence type="ECO:0000256" key="4">
    <source>
        <dbReference type="ARBA" id="ARBA00022692"/>
    </source>
</evidence>
<evidence type="ECO:0000256" key="14">
    <source>
        <dbReference type="ARBA" id="ARBA00044898"/>
    </source>
</evidence>
<feature type="domain" description="Major facilitator superfamily (MFS) profile" evidence="27">
    <location>
        <begin position="10"/>
        <end position="401"/>
    </location>
</feature>
<comment type="similarity">
    <text evidence="2">Belongs to the major facilitator superfamily.</text>
</comment>
<evidence type="ECO:0000256" key="23">
    <source>
        <dbReference type="ARBA" id="ARBA00045709"/>
    </source>
</evidence>
<feature type="transmembrane region" description="Helical" evidence="26">
    <location>
        <begin position="82"/>
        <end position="101"/>
    </location>
</feature>
<feature type="transmembrane region" description="Helical" evidence="26">
    <location>
        <begin position="258"/>
        <end position="276"/>
    </location>
</feature>
<evidence type="ECO:0000256" key="6">
    <source>
        <dbReference type="ARBA" id="ARBA00023136"/>
    </source>
</evidence>
<dbReference type="STRING" id="407234.SAMN05421795_101420"/>
<comment type="catalytic activity">
    <reaction evidence="11">
        <text>L-alpha-aminoacyl-L-histidine(out) = L-alpha-aminoacyl-L-histidine(in)</text>
        <dbReference type="Rhea" id="RHEA:79375"/>
        <dbReference type="ChEBI" id="CHEBI:229967"/>
    </reaction>
</comment>
<dbReference type="InterPro" id="IPR036259">
    <property type="entry name" value="MFS_trans_sf"/>
</dbReference>
<feature type="transmembrane region" description="Helical" evidence="26">
    <location>
        <begin position="312"/>
        <end position="333"/>
    </location>
</feature>
<name>A0A1N7JXD1_9RHOB</name>
<evidence type="ECO:0000256" key="8">
    <source>
        <dbReference type="ARBA" id="ARBA00044876"/>
    </source>
</evidence>
<dbReference type="GO" id="GO:0022857">
    <property type="term" value="F:transmembrane transporter activity"/>
    <property type="evidence" value="ECO:0007669"/>
    <property type="project" value="InterPro"/>
</dbReference>
<keyword evidence="29" id="KW-1185">Reference proteome</keyword>
<comment type="catalytic activity">
    <reaction evidence="8">
        <text>L-lysyl-L-alanine(out) = L-lysyl-L-alanine(in)</text>
        <dbReference type="Rhea" id="RHEA:79399"/>
        <dbReference type="ChEBI" id="CHEBI:229954"/>
    </reaction>
</comment>
<organism evidence="28 29">
    <name type="scientific">Phaeovulum vinaykumarii</name>
    <dbReference type="NCBI Taxonomy" id="407234"/>
    <lineage>
        <taxon>Bacteria</taxon>
        <taxon>Pseudomonadati</taxon>
        <taxon>Pseudomonadota</taxon>
        <taxon>Alphaproteobacteria</taxon>
        <taxon>Rhodobacterales</taxon>
        <taxon>Paracoccaceae</taxon>
        <taxon>Phaeovulum</taxon>
    </lineage>
</organism>
<evidence type="ECO:0000256" key="21">
    <source>
        <dbReference type="ARBA" id="ARBA00044985"/>
    </source>
</evidence>
<evidence type="ECO:0000256" key="2">
    <source>
        <dbReference type="ARBA" id="ARBA00008335"/>
    </source>
</evidence>
<dbReference type="Proteomes" id="UP000186098">
    <property type="component" value="Unassembled WGS sequence"/>
</dbReference>
<evidence type="ECO:0000256" key="18">
    <source>
        <dbReference type="ARBA" id="ARBA00044912"/>
    </source>
</evidence>
<dbReference type="GO" id="GO:0005765">
    <property type="term" value="C:lysosomal membrane"/>
    <property type="evidence" value="ECO:0007669"/>
    <property type="project" value="UniProtKB-SubCell"/>
</dbReference>
<comment type="function">
    <text evidence="23">Lysosomal dipeptide uniporter that selectively exports lysine, arginine or histidine-containing dipeptides with a net positive charge from the lysosome lumen into the cytosol. Could play a role in a specific type of protein O-glycosylation indirectly regulating macrophages migration and tissue invasion. Also essential for liver homeostasis.</text>
</comment>
<feature type="transmembrane region" description="Helical" evidence="26">
    <location>
        <begin position="107"/>
        <end position="124"/>
    </location>
</feature>
<dbReference type="PANTHER" id="PTHR23512:SF3">
    <property type="entry name" value="MAJOR FACILITATOR SUPERFAMILY DOMAIN-CONTAINING PROTEIN 1"/>
    <property type="match status" value="1"/>
</dbReference>
<comment type="catalytic activity">
    <reaction evidence="12">
        <text>L-lysyl-L-alpha-amino acid(out) = L-lysyl-L-alpha-amino acid(in)</text>
        <dbReference type="Rhea" id="RHEA:79387"/>
        <dbReference type="ChEBI" id="CHEBI:229965"/>
    </reaction>
</comment>
<comment type="subunit">
    <text evidence="24">Homodimer. Interacts with lysosomal protein GLMP (via lumenal domain); the interaction starts while both proteins are still in the endoplasmic reticulum and is required for stabilization of MFSD1 in lysosomes but has no direct effect on its targeting to lysosomes or transporter activity.</text>
</comment>
<accession>A0A1N7JXD1</accession>
<feature type="transmembrane region" description="Helical" evidence="26">
    <location>
        <begin position="133"/>
        <end position="157"/>
    </location>
</feature>
<keyword evidence="6 26" id="KW-0472">Membrane</keyword>
<feature type="transmembrane region" description="Helical" evidence="26">
    <location>
        <begin position="163"/>
        <end position="186"/>
    </location>
</feature>
<evidence type="ECO:0000256" key="20">
    <source>
        <dbReference type="ARBA" id="ARBA00044924"/>
    </source>
</evidence>
<evidence type="ECO:0000313" key="29">
    <source>
        <dbReference type="Proteomes" id="UP000186098"/>
    </source>
</evidence>
<evidence type="ECO:0000256" key="1">
    <source>
        <dbReference type="ARBA" id="ARBA00004155"/>
    </source>
</evidence>
<sequence length="436" mass="45744">MPARSSRLALASLLTVALFFLFEYVARISPSLASTAMIADLGLSRAEFGLFSSLFFWVYAPMQIVVGLALDRWGARRFVLPAILSCSGGMMIVGAAPSALWADLGRLLTGFGASFAFVSALYVVNHWFAPQRFALLSGAVNAIGMLGTAMGAIWLTALIEAMGWRAVFTGTGIAGLAVLALAVVGLRDAPGAGDRVTHRSVRGSVLGPLAVILRDAQVWRVAIVGALGYMPVTVYGALWGNGELMADHALSAVRAETAVSMVFWGTAAGSVLWGAVSDRLGHRKWILAGGTLAAALAWSGVLFTAIGSVWAISALLFVAGLAGGVQMLSFAMAKEGQDRARAGTVTAFVNAIAIAAALIFQPLVGAILDATGGDYAAALAAVPICLALGALLTLTLREPDTPHFRAHRAARADRRAHRRAQRHARRNARHHAHRKG</sequence>
<evidence type="ECO:0000256" key="7">
    <source>
        <dbReference type="ARBA" id="ARBA00023228"/>
    </source>
</evidence>
<keyword evidence="4 26" id="KW-0812">Transmembrane</keyword>
<comment type="catalytic activity">
    <reaction evidence="20">
        <text>L-lysyl-glycine(out) = L-lysyl-glycine(in)</text>
        <dbReference type="Rhea" id="RHEA:79407"/>
        <dbReference type="ChEBI" id="CHEBI:191202"/>
    </reaction>
</comment>